<dbReference type="PROSITE" id="PS00498">
    <property type="entry name" value="TYROSINASE_2"/>
    <property type="match status" value="1"/>
</dbReference>
<feature type="transmembrane region" description="Helical" evidence="1">
    <location>
        <begin position="45"/>
        <end position="65"/>
    </location>
</feature>
<name>A0A2I2KUB3_9ACTN</name>
<organism evidence="3 4">
    <name type="scientific">Frankia canadensis</name>
    <dbReference type="NCBI Taxonomy" id="1836972"/>
    <lineage>
        <taxon>Bacteria</taxon>
        <taxon>Bacillati</taxon>
        <taxon>Actinomycetota</taxon>
        <taxon>Actinomycetes</taxon>
        <taxon>Frankiales</taxon>
        <taxon>Frankiaceae</taxon>
        <taxon>Frankia</taxon>
    </lineage>
</organism>
<reference evidence="3 4" key="1">
    <citation type="submission" date="2017-06" db="EMBL/GenBank/DDBJ databases">
        <authorList>
            <person name="Kim H.J."/>
            <person name="Triplett B.A."/>
        </authorList>
    </citation>
    <scope>NUCLEOTIDE SEQUENCE [LARGE SCALE GENOMIC DNA]</scope>
    <source>
        <strain evidence="3">FRACA_ARgP5</strain>
    </source>
</reference>
<sequence length="640" mass="67605">MPGPDSPPLDAPPRPGAVPPGIGLPAALPTPREARWSWAGGRDGALALAAVLGGLALWAVSLRAIHVDRLGSYGLLAALPVLWFAALGLVTLGAVGALAAARPSGAVLACGGTALAIVLYATIPAVADMPQYAYVYKHIGVTRFIEAQHGVDRSVDIYHRWPGFFALAALFGEVAGRPDPVAFAAWAEPAFAVVDLLLVVALARTVMGGTRVPWFAGYLFTAANWIGQNYFAPQAIGFTLALAIHVLVAGQLADNGATRGDGRRARLLRRVLGRSAHAAGGPPRPGAAWPRGAVLTAVLLLMSAVVVSHQLTPYLVVLTVGVLTVLGVVRPRWLVVAMAAIALAWLVPNLDYVRSHFGLFSGADAVANATNSGVYVELHKSAAKVLYARAGLVLFAGTWLAAAAGALVLRRRHRGGRVVLLCGGAVVGTALVLFAQTYGGEGRLRVYLFTLPWCAILVAAALLGENRPGRGRIAVALATLTTTLGLWLCAFYIPFDANAMSRGDVASAGWLYDHGDPHIPIMFGDNDWPGDYGPRYAEFRRTPQPSYALLEDPVFRGTALGRPAAQEIAGVVETLSRYGPRGYLVFSHSQVAFAHSYGLAPDGTLARLEREVRADPHFVAVHTNPDASIYLFTRDVRTPA</sequence>
<feature type="transmembrane region" description="Helical" evidence="1">
    <location>
        <begin position="475"/>
        <end position="495"/>
    </location>
</feature>
<keyword evidence="1" id="KW-0472">Membrane</keyword>
<keyword evidence="1" id="KW-0812">Transmembrane</keyword>
<accession>A0A2I2KUB3</accession>
<evidence type="ECO:0000259" key="2">
    <source>
        <dbReference type="PROSITE" id="PS00498"/>
    </source>
</evidence>
<keyword evidence="1" id="KW-1133">Transmembrane helix</keyword>
<gene>
    <name evidence="3" type="ORF">FRACA_310032</name>
</gene>
<dbReference type="EMBL" id="FZMO01000235">
    <property type="protein sequence ID" value="SNQ49240.1"/>
    <property type="molecule type" value="Genomic_DNA"/>
</dbReference>
<protein>
    <recommendedName>
        <fullName evidence="2">Tyrosinase copper-binding domain-containing protein</fullName>
    </recommendedName>
</protein>
<dbReference type="Proteomes" id="UP000234331">
    <property type="component" value="Unassembled WGS sequence"/>
</dbReference>
<dbReference type="RefSeq" id="WP_165818458.1">
    <property type="nucleotide sequence ID" value="NZ_FZMO01000235.1"/>
</dbReference>
<evidence type="ECO:0000313" key="4">
    <source>
        <dbReference type="Proteomes" id="UP000234331"/>
    </source>
</evidence>
<evidence type="ECO:0000313" key="3">
    <source>
        <dbReference type="EMBL" id="SNQ49240.1"/>
    </source>
</evidence>
<feature type="transmembrane region" description="Helical" evidence="1">
    <location>
        <begin position="106"/>
        <end position="127"/>
    </location>
</feature>
<feature type="transmembrane region" description="Helical" evidence="1">
    <location>
        <begin position="386"/>
        <end position="409"/>
    </location>
</feature>
<feature type="transmembrane region" description="Helical" evidence="1">
    <location>
        <begin position="444"/>
        <end position="463"/>
    </location>
</feature>
<dbReference type="AlphaFoldDB" id="A0A2I2KUB3"/>
<feature type="transmembrane region" description="Helical" evidence="1">
    <location>
        <begin position="418"/>
        <end position="438"/>
    </location>
</feature>
<feature type="transmembrane region" description="Helical" evidence="1">
    <location>
        <begin position="77"/>
        <end position="100"/>
    </location>
</feature>
<keyword evidence="4" id="KW-1185">Reference proteome</keyword>
<dbReference type="InterPro" id="IPR002227">
    <property type="entry name" value="Tyrosinase_Cu-bd"/>
</dbReference>
<feature type="domain" description="Tyrosinase copper-binding" evidence="2">
    <location>
        <begin position="615"/>
        <end position="626"/>
    </location>
</feature>
<feature type="transmembrane region" description="Helical" evidence="1">
    <location>
        <begin position="314"/>
        <end position="347"/>
    </location>
</feature>
<feature type="transmembrane region" description="Helical" evidence="1">
    <location>
        <begin position="235"/>
        <end position="253"/>
    </location>
</feature>
<evidence type="ECO:0000256" key="1">
    <source>
        <dbReference type="SAM" id="Phobius"/>
    </source>
</evidence>
<proteinExistence type="predicted"/>
<dbReference type="GO" id="GO:0016491">
    <property type="term" value="F:oxidoreductase activity"/>
    <property type="evidence" value="ECO:0007669"/>
    <property type="project" value="InterPro"/>
</dbReference>